<name>A0A7X6KXW5_9CELL</name>
<dbReference type="PROSITE" id="PS51671">
    <property type="entry name" value="ACT"/>
    <property type="match status" value="1"/>
</dbReference>
<dbReference type="SUPFAM" id="SSF51735">
    <property type="entry name" value="NAD(P)-binding Rossmann-fold domains"/>
    <property type="match status" value="1"/>
</dbReference>
<keyword evidence="6" id="KW-1185">Reference proteome</keyword>
<dbReference type="InterPro" id="IPR036291">
    <property type="entry name" value="NAD(P)-bd_dom_sf"/>
</dbReference>
<evidence type="ECO:0000259" key="4">
    <source>
        <dbReference type="PROSITE" id="PS51671"/>
    </source>
</evidence>
<dbReference type="AlphaFoldDB" id="A0A7X6KXW5"/>
<dbReference type="PRINTS" id="PR00086">
    <property type="entry name" value="LLDHDRGNASE"/>
</dbReference>
<dbReference type="RefSeq" id="WP_168631344.1">
    <property type="nucleotide sequence ID" value="NZ_BONL01000005.1"/>
</dbReference>
<protein>
    <submittedName>
        <fullName evidence="5">Lactate dehydrogenase</fullName>
    </submittedName>
</protein>
<dbReference type="InterPro" id="IPR002912">
    <property type="entry name" value="ACT_dom"/>
</dbReference>
<dbReference type="GO" id="GO:0004459">
    <property type="term" value="F:L-lactate dehydrogenase (NAD+) activity"/>
    <property type="evidence" value="ECO:0007669"/>
    <property type="project" value="TreeGrafter"/>
</dbReference>
<dbReference type="SUPFAM" id="SSF55021">
    <property type="entry name" value="ACT-like"/>
    <property type="match status" value="1"/>
</dbReference>
<sequence length="473" mass="49352">MDVAVLGATGDVGRQVCAQLIERRVLPTTSRLQLVGRPGGASGRASYGLRADLIDAYDEHAPLIDVVLDPADVVADVIVLAAGRTAPARAGAVADRATLAAENQQVFAAYARAIAEHGSGHEVVVVVSNPVELAVATVAAELGRHRVIGMGAWLDTLRFRREIAVSLGLRRHRVGGFVAGQHGDDLVPLWSTVRVSGLDAEERARAVAGLRAGRSLDDFGAEITGAQTELAGLMADRPDRAFALVEGWLPDLRAVARPWLTHQSGAKTASATAAATVDLVDTVLDGREIVVAGQVVLDGEVTVGGRALHGVLGVPVVLGPEGWTRVILDEPAPDEARRLLASADRIDGLLAPWGLGRDGGAPGGGAVDRWDAGSSRATTGLAVAAAAGPERRWVMELTGDDRTGTLMALASVFASRGVSFDALRTADAQDGAGEITVTFTATERRQRLLIRTVARLQAVHAVRVRAAGLEDAR</sequence>
<gene>
    <name evidence="5" type="ORF">HGA03_16190</name>
</gene>
<dbReference type="EMBL" id="JAAXOX010000013">
    <property type="protein sequence ID" value="NKY24210.1"/>
    <property type="molecule type" value="Genomic_DNA"/>
</dbReference>
<organism evidence="5 6">
    <name type="scientific">Cellulomonas denverensis</name>
    <dbReference type="NCBI Taxonomy" id="264297"/>
    <lineage>
        <taxon>Bacteria</taxon>
        <taxon>Bacillati</taxon>
        <taxon>Actinomycetota</taxon>
        <taxon>Actinomycetes</taxon>
        <taxon>Micrococcales</taxon>
        <taxon>Cellulomonadaceae</taxon>
        <taxon>Cellulomonas</taxon>
    </lineage>
</organism>
<dbReference type="SUPFAM" id="SSF56327">
    <property type="entry name" value="LDH C-terminal domain-like"/>
    <property type="match status" value="1"/>
</dbReference>
<keyword evidence="1" id="KW-0560">Oxidoreductase</keyword>
<dbReference type="InterPro" id="IPR015955">
    <property type="entry name" value="Lactate_DH/Glyco_Ohase_4_C"/>
</dbReference>
<proteinExistence type="predicted"/>
<reference evidence="5 6" key="1">
    <citation type="submission" date="2020-04" db="EMBL/GenBank/DDBJ databases">
        <title>MicrobeNet Type strains.</title>
        <authorList>
            <person name="Nicholson A.C."/>
        </authorList>
    </citation>
    <scope>NUCLEOTIDE SEQUENCE [LARGE SCALE GENOMIC DNA]</scope>
    <source>
        <strain evidence="5 6">ATCC BAA-788</strain>
    </source>
</reference>
<evidence type="ECO:0000313" key="5">
    <source>
        <dbReference type="EMBL" id="NKY24210.1"/>
    </source>
</evidence>
<dbReference type="InterPro" id="IPR001557">
    <property type="entry name" value="L-lactate/malate_DH"/>
</dbReference>
<dbReference type="Gene3D" id="3.40.50.720">
    <property type="entry name" value="NAD(P)-binding Rossmann-like Domain"/>
    <property type="match status" value="1"/>
</dbReference>
<dbReference type="InterPro" id="IPR045865">
    <property type="entry name" value="ACT-like_dom_sf"/>
</dbReference>
<evidence type="ECO:0000313" key="6">
    <source>
        <dbReference type="Proteomes" id="UP000581206"/>
    </source>
</evidence>
<accession>A0A7X6KXW5</accession>
<feature type="domain" description="ACT" evidence="4">
    <location>
        <begin position="394"/>
        <end position="473"/>
    </location>
</feature>
<dbReference type="Gene3D" id="3.90.110.10">
    <property type="entry name" value="Lactate dehydrogenase/glycoside hydrolase, family 4, C-terminal"/>
    <property type="match status" value="1"/>
</dbReference>
<dbReference type="PANTHER" id="PTHR43128">
    <property type="entry name" value="L-2-HYDROXYCARBOXYLATE DEHYDROGENASE (NAD(P)(+))"/>
    <property type="match status" value="1"/>
</dbReference>
<dbReference type="Proteomes" id="UP000581206">
    <property type="component" value="Unassembled WGS sequence"/>
</dbReference>
<evidence type="ECO:0000256" key="2">
    <source>
        <dbReference type="ARBA" id="ARBA00023027"/>
    </source>
</evidence>
<dbReference type="InterPro" id="IPR001236">
    <property type="entry name" value="Lactate/malate_DH_N"/>
</dbReference>
<dbReference type="Pfam" id="PF00056">
    <property type="entry name" value="Ldh_1_N"/>
    <property type="match status" value="1"/>
</dbReference>
<evidence type="ECO:0000256" key="1">
    <source>
        <dbReference type="ARBA" id="ARBA00023002"/>
    </source>
</evidence>
<comment type="pathway">
    <text evidence="3">Amino-acid biosynthesis.</text>
</comment>
<keyword evidence="2" id="KW-0520">NAD</keyword>
<dbReference type="PANTHER" id="PTHR43128:SF16">
    <property type="entry name" value="L-LACTATE DEHYDROGENASE"/>
    <property type="match status" value="1"/>
</dbReference>
<comment type="caution">
    <text evidence="5">The sequence shown here is derived from an EMBL/GenBank/DDBJ whole genome shotgun (WGS) entry which is preliminary data.</text>
</comment>
<dbReference type="GO" id="GO:0006089">
    <property type="term" value="P:lactate metabolic process"/>
    <property type="evidence" value="ECO:0007669"/>
    <property type="project" value="TreeGrafter"/>
</dbReference>
<evidence type="ECO:0000256" key="3">
    <source>
        <dbReference type="ARBA" id="ARBA00029440"/>
    </source>
</evidence>